<name>A0A4U3KX55_9BACT</name>
<feature type="signal peptide" evidence="1">
    <location>
        <begin position="1"/>
        <end position="24"/>
    </location>
</feature>
<dbReference type="SUPFAM" id="SSF53474">
    <property type="entry name" value="alpha/beta-Hydrolases"/>
    <property type="match status" value="1"/>
</dbReference>
<sequence>MVKLPAYKKYVVVLILLLPIASFAQNKARYSNLKDAIFSTYKLMGAEGPQSVNWINGGNQYSYIDYNEAKQQEEIHIFDPATLNHKLLFDNSSLQFPGTDSTFNYESFQWSHDSKHLVFKTNVRKIYRRSGIADYYIYSLTDKSLQPVAKDARTAELSPDGSMVGIERGGNMYVYHFAANKETQLTNDATGEDAIFNGHYDWVYEEEFGQAQAWNWSPDSKYIAFWQFDESKVPVFKMTNYEGLHPEEISIPIPQPGDPNPAVKIGVIDVKTGQKVWLTPDETGDFYIPRIYWTSDPDVLAMITLNRAQNDMKLYFFNVKTGEHHVVMEEKNNTWVAIFNFYTDVNDMIYFPEKTREFFWLSDRSGYYHIYRYNYSGQLINQVTKGDWDVIKVSGIDPAGKKIYYLSAEASPLQQQLYSIDFSGANEKKLTTVPGYHKIDMSPNTKYYLNTYSNITTPVHVSLHNNMGKELKLLVDNQQVSNYLDNHAYAYPQLIQFKTSDGVMLDASIIKPYDFDSTKKYPVVFTVYGGVESHDVFNQFETSGWKQWLAQNGYIVVDVNNRGMANYGSAFMKIVYKKLGKWESNDFVETAHYLATLPYVDASKMAIMGTSYGGYITTYTLLTHPGVFKVGIANSPVTDWRLYDDIYTERYMAPLQDNEEGYINSAAITHAANLQDHLLLIHSMSDDNVHPANTMQLLTALTNAGKDAELRIYPPGAHGAAYNMQSHLLIYEVYYRYLQRYLKGIESGSEAQE</sequence>
<dbReference type="Gene3D" id="3.40.50.1820">
    <property type="entry name" value="alpha/beta hydrolase"/>
    <property type="match status" value="1"/>
</dbReference>
<dbReference type="Proteomes" id="UP000305848">
    <property type="component" value="Unassembled WGS sequence"/>
</dbReference>
<evidence type="ECO:0000259" key="3">
    <source>
        <dbReference type="Pfam" id="PF00930"/>
    </source>
</evidence>
<keyword evidence="5" id="KW-1185">Reference proteome</keyword>
<gene>
    <name evidence="4" type="ORF">FC093_14720</name>
</gene>
<dbReference type="InterPro" id="IPR029058">
    <property type="entry name" value="AB_hydrolase_fold"/>
</dbReference>
<organism evidence="4 5">
    <name type="scientific">Ilyomonas limi</name>
    <dbReference type="NCBI Taxonomy" id="2575867"/>
    <lineage>
        <taxon>Bacteria</taxon>
        <taxon>Pseudomonadati</taxon>
        <taxon>Bacteroidota</taxon>
        <taxon>Chitinophagia</taxon>
        <taxon>Chitinophagales</taxon>
        <taxon>Chitinophagaceae</taxon>
        <taxon>Ilyomonas</taxon>
    </lineage>
</organism>
<keyword evidence="1" id="KW-0732">Signal</keyword>
<evidence type="ECO:0000256" key="1">
    <source>
        <dbReference type="SAM" id="SignalP"/>
    </source>
</evidence>
<dbReference type="Pfam" id="PF00326">
    <property type="entry name" value="Peptidase_S9"/>
    <property type="match status" value="1"/>
</dbReference>
<dbReference type="InterPro" id="IPR002469">
    <property type="entry name" value="Peptidase_S9B_N"/>
</dbReference>
<feature type="chain" id="PRO_5020345078" evidence="1">
    <location>
        <begin position="25"/>
        <end position="753"/>
    </location>
</feature>
<comment type="caution">
    <text evidence="4">The sequence shown here is derived from an EMBL/GenBank/DDBJ whole genome shotgun (WGS) entry which is preliminary data.</text>
</comment>
<accession>A0A4U3KX55</accession>
<evidence type="ECO:0000259" key="2">
    <source>
        <dbReference type="Pfam" id="PF00326"/>
    </source>
</evidence>
<evidence type="ECO:0000313" key="5">
    <source>
        <dbReference type="Proteomes" id="UP000305848"/>
    </source>
</evidence>
<dbReference type="Pfam" id="PF00930">
    <property type="entry name" value="DPPIV_N"/>
    <property type="match status" value="1"/>
</dbReference>
<protein>
    <submittedName>
        <fullName evidence="4">S9 family peptidase</fullName>
    </submittedName>
</protein>
<feature type="domain" description="Dipeptidylpeptidase IV N-terminal" evidence="3">
    <location>
        <begin position="111"/>
        <end position="458"/>
    </location>
</feature>
<proteinExistence type="predicted"/>
<dbReference type="PANTHER" id="PTHR11731">
    <property type="entry name" value="PROTEASE FAMILY S9B,C DIPEPTIDYL-PEPTIDASE IV-RELATED"/>
    <property type="match status" value="1"/>
</dbReference>
<dbReference type="OrthoDB" id="9812921at2"/>
<dbReference type="RefSeq" id="WP_137262568.1">
    <property type="nucleotide sequence ID" value="NZ_SZQL01000012.1"/>
</dbReference>
<feature type="domain" description="Peptidase S9 prolyl oligopeptidase catalytic" evidence="2">
    <location>
        <begin position="546"/>
        <end position="743"/>
    </location>
</feature>
<dbReference type="SUPFAM" id="SSF82171">
    <property type="entry name" value="DPP6 N-terminal domain-like"/>
    <property type="match status" value="1"/>
</dbReference>
<dbReference type="InterPro" id="IPR001375">
    <property type="entry name" value="Peptidase_S9_cat"/>
</dbReference>
<dbReference type="Gene3D" id="2.140.10.30">
    <property type="entry name" value="Dipeptidylpeptidase IV, N-terminal domain"/>
    <property type="match status" value="1"/>
</dbReference>
<reference evidence="4 5" key="1">
    <citation type="submission" date="2019-05" db="EMBL/GenBank/DDBJ databases">
        <title>Panacibacter sp. strain 17mud1-8 Genome sequencing and assembly.</title>
        <authorList>
            <person name="Chhetri G."/>
        </authorList>
    </citation>
    <scope>NUCLEOTIDE SEQUENCE [LARGE SCALE GENOMIC DNA]</scope>
    <source>
        <strain evidence="4 5">17mud1-8</strain>
    </source>
</reference>
<dbReference type="GO" id="GO:0008239">
    <property type="term" value="F:dipeptidyl-peptidase activity"/>
    <property type="evidence" value="ECO:0007669"/>
    <property type="project" value="TreeGrafter"/>
</dbReference>
<dbReference type="PANTHER" id="PTHR11731:SF193">
    <property type="entry name" value="DIPEPTIDYL PEPTIDASE 9"/>
    <property type="match status" value="1"/>
</dbReference>
<dbReference type="GO" id="GO:0006508">
    <property type="term" value="P:proteolysis"/>
    <property type="evidence" value="ECO:0007669"/>
    <property type="project" value="InterPro"/>
</dbReference>
<dbReference type="AlphaFoldDB" id="A0A4U3KX55"/>
<dbReference type="InterPro" id="IPR050278">
    <property type="entry name" value="Serine_Prot_S9B/DPPIV"/>
</dbReference>
<dbReference type="EMBL" id="SZQL01000012">
    <property type="protein sequence ID" value="TKK67138.1"/>
    <property type="molecule type" value="Genomic_DNA"/>
</dbReference>
<dbReference type="GO" id="GO:0008236">
    <property type="term" value="F:serine-type peptidase activity"/>
    <property type="evidence" value="ECO:0007669"/>
    <property type="project" value="InterPro"/>
</dbReference>
<evidence type="ECO:0000313" key="4">
    <source>
        <dbReference type="EMBL" id="TKK67138.1"/>
    </source>
</evidence>